<dbReference type="InterPro" id="IPR012495">
    <property type="entry name" value="TadE-like_dom"/>
</dbReference>
<reference evidence="3" key="1">
    <citation type="submission" date="2023-01" db="EMBL/GenBank/DDBJ databases">
        <title>The genome sequence of Kordiimonadaceae bacterium 6D33.</title>
        <authorList>
            <person name="Liu Y."/>
        </authorList>
    </citation>
    <scope>NUCLEOTIDE SEQUENCE</scope>
    <source>
        <strain evidence="3">6D33</strain>
    </source>
</reference>
<evidence type="ECO:0000313" key="4">
    <source>
        <dbReference type="Proteomes" id="UP001217500"/>
    </source>
</evidence>
<evidence type="ECO:0000256" key="1">
    <source>
        <dbReference type="SAM" id="Phobius"/>
    </source>
</evidence>
<evidence type="ECO:0000313" key="3">
    <source>
        <dbReference type="EMBL" id="WCL55063.1"/>
    </source>
</evidence>
<organism evidence="3 4">
    <name type="scientific">Gimibacter soli</name>
    <dbReference type="NCBI Taxonomy" id="3024400"/>
    <lineage>
        <taxon>Bacteria</taxon>
        <taxon>Pseudomonadati</taxon>
        <taxon>Pseudomonadota</taxon>
        <taxon>Alphaproteobacteria</taxon>
        <taxon>Kordiimonadales</taxon>
        <taxon>Temperatibacteraceae</taxon>
        <taxon>Gimibacter</taxon>
    </lineage>
</organism>
<proteinExistence type="predicted"/>
<accession>A0AAF0BI78</accession>
<keyword evidence="1" id="KW-0812">Transmembrane</keyword>
<gene>
    <name evidence="3" type="ORF">PH603_04725</name>
</gene>
<feature type="transmembrane region" description="Helical" evidence="1">
    <location>
        <begin position="21"/>
        <end position="43"/>
    </location>
</feature>
<dbReference type="Proteomes" id="UP001217500">
    <property type="component" value="Chromosome"/>
</dbReference>
<dbReference type="EMBL" id="CP116805">
    <property type="protein sequence ID" value="WCL55063.1"/>
    <property type="molecule type" value="Genomic_DNA"/>
</dbReference>
<dbReference type="KEGG" id="gso:PH603_04725"/>
<feature type="domain" description="TadE-like" evidence="2">
    <location>
        <begin position="22"/>
        <end position="62"/>
    </location>
</feature>
<dbReference type="AlphaFoldDB" id="A0AAF0BI78"/>
<dbReference type="RefSeq" id="WP_289504820.1">
    <property type="nucleotide sequence ID" value="NZ_CP116805.1"/>
</dbReference>
<evidence type="ECO:0000259" key="2">
    <source>
        <dbReference type="Pfam" id="PF07811"/>
    </source>
</evidence>
<keyword evidence="1" id="KW-0472">Membrane</keyword>
<protein>
    <submittedName>
        <fullName evidence="3">Pilus assembly protein</fullName>
    </submittedName>
</protein>
<keyword evidence="1" id="KW-1133">Transmembrane helix</keyword>
<keyword evidence="4" id="KW-1185">Reference proteome</keyword>
<dbReference type="Pfam" id="PF07811">
    <property type="entry name" value="TadE"/>
    <property type="match status" value="1"/>
</dbReference>
<name>A0AAF0BI78_9PROT</name>
<sequence length="167" mass="18262">MQKENSRLMKAMIRRLRRDEKGAIAVETGMILSILLVVGLGVFDYGLLAAHNMGLANAARSGMQYALVRKPQSGDFTAIINAVEKAAPAETTAGDRQIDVSMYCRCPDDDTDVECTSEEGEDLSCPDATLRAAYIKVAISETYPMMFNIMGIADDIHLKEDVVARLN</sequence>